<dbReference type="Gramene" id="C.cajan_34314.t">
    <property type="protein sequence ID" value="C.cajan_34314.t"/>
    <property type="gene ID" value="C.cajan_34314"/>
</dbReference>
<evidence type="ECO:0000313" key="3">
    <source>
        <dbReference type="Proteomes" id="UP000075243"/>
    </source>
</evidence>
<name>A0A151RMX7_CAJCA</name>
<evidence type="ECO:0000313" key="2">
    <source>
        <dbReference type="EMBL" id="KYP43865.1"/>
    </source>
</evidence>
<protein>
    <recommendedName>
        <fullName evidence="4">Reverse transcriptase domain-containing protein</fullName>
    </recommendedName>
</protein>
<reference evidence="2" key="1">
    <citation type="journal article" date="2012" name="Nat. Biotechnol.">
        <title>Draft genome sequence of pigeonpea (Cajanus cajan), an orphan legume crop of resource-poor farmers.</title>
        <authorList>
            <person name="Varshney R.K."/>
            <person name="Chen W."/>
            <person name="Li Y."/>
            <person name="Bharti A.K."/>
            <person name="Saxena R.K."/>
            <person name="Schlueter J.A."/>
            <person name="Donoghue M.T."/>
            <person name="Azam S."/>
            <person name="Fan G."/>
            <person name="Whaley A.M."/>
            <person name="Farmer A.D."/>
            <person name="Sheridan J."/>
            <person name="Iwata A."/>
            <person name="Tuteja R."/>
            <person name="Penmetsa R.V."/>
            <person name="Wu W."/>
            <person name="Upadhyaya H.D."/>
            <person name="Yang S.P."/>
            <person name="Shah T."/>
            <person name="Saxena K.B."/>
            <person name="Michael T."/>
            <person name="McCombie W.R."/>
            <person name="Yang B."/>
            <person name="Zhang G."/>
            <person name="Yang H."/>
            <person name="Wang J."/>
            <person name="Spillane C."/>
            <person name="Cook D.R."/>
            <person name="May G.D."/>
            <person name="Xu X."/>
            <person name="Jackson S.A."/>
        </authorList>
    </citation>
    <scope>NUCLEOTIDE SEQUENCE [LARGE SCALE GENOMIC DNA]</scope>
</reference>
<dbReference type="AlphaFoldDB" id="A0A151RMX7"/>
<organism evidence="2 3">
    <name type="scientific">Cajanus cajan</name>
    <name type="common">Pigeon pea</name>
    <name type="synonym">Cajanus indicus</name>
    <dbReference type="NCBI Taxonomy" id="3821"/>
    <lineage>
        <taxon>Eukaryota</taxon>
        <taxon>Viridiplantae</taxon>
        <taxon>Streptophyta</taxon>
        <taxon>Embryophyta</taxon>
        <taxon>Tracheophyta</taxon>
        <taxon>Spermatophyta</taxon>
        <taxon>Magnoliopsida</taxon>
        <taxon>eudicotyledons</taxon>
        <taxon>Gunneridae</taxon>
        <taxon>Pentapetalae</taxon>
        <taxon>rosids</taxon>
        <taxon>fabids</taxon>
        <taxon>Fabales</taxon>
        <taxon>Fabaceae</taxon>
        <taxon>Papilionoideae</taxon>
        <taxon>50 kb inversion clade</taxon>
        <taxon>NPAAA clade</taxon>
        <taxon>indigoferoid/millettioid clade</taxon>
        <taxon>Phaseoleae</taxon>
        <taxon>Cajanus</taxon>
    </lineage>
</organism>
<keyword evidence="3" id="KW-1185">Reference proteome</keyword>
<dbReference type="EMBL" id="KQ483650">
    <property type="protein sequence ID" value="KYP43865.1"/>
    <property type="molecule type" value="Genomic_DNA"/>
</dbReference>
<feature type="coiled-coil region" evidence="1">
    <location>
        <begin position="82"/>
        <end position="134"/>
    </location>
</feature>
<keyword evidence="1" id="KW-0175">Coiled coil</keyword>
<proteinExistence type="predicted"/>
<evidence type="ECO:0008006" key="4">
    <source>
        <dbReference type="Google" id="ProtNLM"/>
    </source>
</evidence>
<accession>A0A151RMX7</accession>
<dbReference type="Proteomes" id="UP000075243">
    <property type="component" value="Unassembled WGS sequence"/>
</dbReference>
<gene>
    <name evidence="2" type="ORF">KK1_034684</name>
</gene>
<sequence length="142" mass="17599">MRYMGDDMILITCIKKERLEELMEEANGENEALSLFHSFQRWTPKVSLRNRLVDFYCWIEEREFEKVVVDVWLFMEVNRWGAFVFKEKIKELKRKIKEWNKDHFDNVHIKIQEVEKEMNDLDRKKENINLSEEEITQRRWLQ</sequence>
<evidence type="ECO:0000256" key="1">
    <source>
        <dbReference type="SAM" id="Coils"/>
    </source>
</evidence>